<feature type="disulfide bond" evidence="5">
    <location>
        <begin position="115"/>
        <end position="121"/>
    </location>
</feature>
<dbReference type="EMBL" id="CP039350">
    <property type="protein sequence ID" value="QCD98505.1"/>
    <property type="molecule type" value="Genomic_DNA"/>
</dbReference>
<evidence type="ECO:0000313" key="7">
    <source>
        <dbReference type="Proteomes" id="UP000501690"/>
    </source>
</evidence>
<feature type="disulfide bond" evidence="5">
    <location>
        <begin position="99"/>
        <end position="110"/>
    </location>
</feature>
<dbReference type="InterPro" id="IPR001938">
    <property type="entry name" value="Thaumatin"/>
</dbReference>
<feature type="disulfide bond" evidence="5">
    <location>
        <begin position="176"/>
        <end position="234"/>
    </location>
</feature>
<keyword evidence="4 5" id="KW-1015">Disulfide bond</keyword>
<dbReference type="AlphaFoldDB" id="A0A4D6MAY5"/>
<evidence type="ECO:0000256" key="5">
    <source>
        <dbReference type="PIRSR" id="PIRSR002703-1"/>
    </source>
</evidence>
<dbReference type="Proteomes" id="UP000501690">
    <property type="component" value="Linkage Group LG6"/>
</dbReference>
<dbReference type="InterPro" id="IPR017949">
    <property type="entry name" value="Thaumatin_CS"/>
</dbReference>
<dbReference type="Gene3D" id="2.60.110.10">
    <property type="entry name" value="Thaumatin"/>
    <property type="match status" value="1"/>
</dbReference>
<dbReference type="FunFam" id="2.60.110.10:FF:000002">
    <property type="entry name" value="Thaumatin-like protein 1a"/>
    <property type="match status" value="1"/>
</dbReference>
<dbReference type="InterPro" id="IPR037176">
    <property type="entry name" value="Osmotin/thaumatin-like_sf"/>
</dbReference>
<dbReference type="SMART" id="SM00205">
    <property type="entry name" value="THN"/>
    <property type="match status" value="1"/>
</dbReference>
<dbReference type="PRINTS" id="PR00347">
    <property type="entry name" value="THAUMATIN"/>
</dbReference>
<evidence type="ECO:0000256" key="2">
    <source>
        <dbReference type="ARBA" id="ARBA00010607"/>
    </source>
</evidence>
<sequence length="264" mass="28012">MNHNTVEEGRSRNGSTFLNSMPSFSHYFVLFCILVSISRTDGTQLIVVNNCKESVWPAILGNGGHPSPKHGGFYLGSGEEVVVQVPEGWSGRIWGRQGCFFDQQTGKGCCETGDCGGLLQCNGIGGVPPATLVEMTLGTSKSALHFYDVSLGDGFNLPVSMKALSGSGGGCGVASCEANLNVYCPSALVVERNGKVVGCKSACLAAKSDRYCCTGHFATKCKPTVFALLFKTVCPNAYSYAYDDSPVLNTCVAPRYVITFCPLH</sequence>
<name>A0A4D6MAY5_VIGUN</name>
<feature type="disulfide bond" evidence="5">
    <location>
        <begin position="51"/>
        <end position="261"/>
    </location>
</feature>
<evidence type="ECO:0000256" key="4">
    <source>
        <dbReference type="ARBA" id="ARBA00023157"/>
    </source>
</evidence>
<dbReference type="GO" id="GO:0005576">
    <property type="term" value="C:extracellular region"/>
    <property type="evidence" value="ECO:0007669"/>
    <property type="project" value="UniProtKB-SubCell"/>
</dbReference>
<reference evidence="6 7" key="1">
    <citation type="submission" date="2019-04" db="EMBL/GenBank/DDBJ databases">
        <title>An improved genome assembly and genetic linkage map for asparagus bean, Vigna unguiculata ssp. sesquipedialis.</title>
        <authorList>
            <person name="Xia Q."/>
            <person name="Zhang R."/>
            <person name="Dong Y."/>
        </authorList>
    </citation>
    <scope>NUCLEOTIDE SEQUENCE [LARGE SCALE GENOMIC DNA]</scope>
    <source>
        <tissue evidence="6">Leaf</tissue>
    </source>
</reference>
<dbReference type="PROSITE" id="PS51367">
    <property type="entry name" value="THAUMATIN_2"/>
    <property type="match status" value="1"/>
</dbReference>
<feature type="disulfide bond" evidence="5">
    <location>
        <begin position="171"/>
        <end position="251"/>
    </location>
</feature>
<accession>A0A4D6MAY5</accession>
<keyword evidence="7" id="KW-1185">Reference proteome</keyword>
<dbReference type="PANTHER" id="PTHR31048">
    <property type="entry name" value="OS03G0233200 PROTEIN"/>
    <property type="match status" value="1"/>
</dbReference>
<dbReference type="PIRSF" id="PIRSF002703">
    <property type="entry name" value="Thaumatin"/>
    <property type="match status" value="1"/>
</dbReference>
<dbReference type="Pfam" id="PF00314">
    <property type="entry name" value="Thaumatin"/>
    <property type="match status" value="1"/>
</dbReference>
<dbReference type="PROSITE" id="PS00316">
    <property type="entry name" value="THAUMATIN_1"/>
    <property type="match status" value="1"/>
</dbReference>
<evidence type="ECO:0000256" key="1">
    <source>
        <dbReference type="ARBA" id="ARBA00004613"/>
    </source>
</evidence>
<comment type="subcellular location">
    <subcellularLocation>
        <location evidence="1">Secreted</location>
    </subcellularLocation>
</comment>
<feature type="disulfide bond" evidence="5">
    <location>
        <begin position="203"/>
        <end position="212"/>
    </location>
</feature>
<dbReference type="Gramene" id="Vigun01g219200.1.v1.2">
    <property type="protein sequence ID" value="Vigun01g219200.1.v1.2"/>
    <property type="gene ID" value="Vigun01g219200.v1.2"/>
</dbReference>
<gene>
    <name evidence="6" type="ORF">DEO72_LG6g3226</name>
</gene>
<evidence type="ECO:0000313" key="6">
    <source>
        <dbReference type="EMBL" id="QCD98505.1"/>
    </source>
</evidence>
<comment type="similarity">
    <text evidence="2">Belongs to the thaumatin family.</text>
</comment>
<proteinExistence type="inferred from homology"/>
<evidence type="ECO:0000256" key="3">
    <source>
        <dbReference type="ARBA" id="ARBA00022525"/>
    </source>
</evidence>
<feature type="disulfide bond" evidence="5">
    <location>
        <begin position="213"/>
        <end position="221"/>
    </location>
</feature>
<dbReference type="OrthoDB" id="430315at2759"/>
<dbReference type="SUPFAM" id="SSF49870">
    <property type="entry name" value="Osmotin, thaumatin-like protein"/>
    <property type="match status" value="1"/>
</dbReference>
<feature type="disulfide bond" evidence="5">
    <location>
        <begin position="184"/>
        <end position="199"/>
    </location>
</feature>
<keyword evidence="3" id="KW-0964">Secreted</keyword>
<organism evidence="6 7">
    <name type="scientific">Vigna unguiculata</name>
    <name type="common">Cowpea</name>
    <dbReference type="NCBI Taxonomy" id="3917"/>
    <lineage>
        <taxon>Eukaryota</taxon>
        <taxon>Viridiplantae</taxon>
        <taxon>Streptophyta</taxon>
        <taxon>Embryophyta</taxon>
        <taxon>Tracheophyta</taxon>
        <taxon>Spermatophyta</taxon>
        <taxon>Magnoliopsida</taxon>
        <taxon>eudicotyledons</taxon>
        <taxon>Gunneridae</taxon>
        <taxon>Pentapetalae</taxon>
        <taxon>rosids</taxon>
        <taxon>fabids</taxon>
        <taxon>Fabales</taxon>
        <taxon>Fabaceae</taxon>
        <taxon>Papilionoideae</taxon>
        <taxon>50 kb inversion clade</taxon>
        <taxon>NPAAA clade</taxon>
        <taxon>indigoferoid/millettioid clade</taxon>
        <taxon>Phaseoleae</taxon>
        <taxon>Vigna</taxon>
    </lineage>
</organism>
<protein>
    <submittedName>
        <fullName evidence="6">Thaumatin</fullName>
    </submittedName>
</protein>
<dbReference type="CDD" id="cd09218">
    <property type="entry name" value="TLP-PA"/>
    <property type="match status" value="1"/>
</dbReference>